<keyword evidence="2" id="KW-1185">Reference proteome</keyword>
<dbReference type="AlphaFoldDB" id="A0A7L2Z4L2"/>
<proteinExistence type="predicted"/>
<evidence type="ECO:0000313" key="2">
    <source>
        <dbReference type="Proteomes" id="UP000550086"/>
    </source>
</evidence>
<evidence type="ECO:0000313" key="1">
    <source>
        <dbReference type="EMBL" id="NXT00790.1"/>
    </source>
</evidence>
<accession>A0A7L2Z4L2</accession>
<name>A0A7L2Z4L2_JACJC</name>
<dbReference type="GO" id="GO:0005739">
    <property type="term" value="C:mitochondrion"/>
    <property type="evidence" value="ECO:0007669"/>
    <property type="project" value="TreeGrafter"/>
</dbReference>
<dbReference type="OrthoDB" id="271881at2759"/>
<dbReference type="EMBL" id="VZTM01033408">
    <property type="protein sequence ID" value="NXT00790.1"/>
    <property type="molecule type" value="Genomic_DNA"/>
</dbReference>
<dbReference type="InterPro" id="IPR049942">
    <property type="entry name" value="DML1/Misato"/>
</dbReference>
<dbReference type="PANTHER" id="PTHR13391:SF0">
    <property type="entry name" value="PROTEIN MISATO HOMOLOG 1"/>
    <property type="match status" value="1"/>
</dbReference>
<gene>
    <name evidence="1" type="primary">Msto1_0</name>
    <name evidence="1" type="ORF">JACJAC_R08964</name>
</gene>
<reference evidence="1 2" key="1">
    <citation type="submission" date="2019-09" db="EMBL/GenBank/DDBJ databases">
        <title>Bird 10,000 Genomes (B10K) Project - Family phase.</title>
        <authorList>
            <person name="Zhang G."/>
        </authorList>
    </citation>
    <scope>NUCLEOTIDE SEQUENCE [LARGE SCALE GENOMIC DNA]</scope>
    <source>
        <strain evidence="1">B10K-DU-002-59</strain>
        <tissue evidence="1">Muscle</tissue>
    </source>
</reference>
<dbReference type="GO" id="GO:0007005">
    <property type="term" value="P:mitochondrion organization"/>
    <property type="evidence" value="ECO:0007669"/>
    <property type="project" value="InterPro"/>
</dbReference>
<feature type="non-terminal residue" evidence="1">
    <location>
        <position position="219"/>
    </location>
</feature>
<feature type="non-terminal residue" evidence="1">
    <location>
        <position position="1"/>
    </location>
</feature>
<protein>
    <submittedName>
        <fullName evidence="1">MSTO1 protein</fullName>
    </submittedName>
</protein>
<sequence>MAHLAETLTFSGRKVVAAWASLPFPAACGRSLPEALCAHPQAVPWTLLSPCREPGLGGCFAQSVVLRGLSKEGNPPISPLQACQSAEEALQMYLSALFPGAFGTSHVLEEPCPTRPPYPQFFSPLLSTQGFLLDNPPRSSLAAVESVPVLAALQAGPVLHPLLLGLYKDLQRLNTRRWPSFFSAGVEQEEFHEALEELRTLAQCYQTGADGDEDDGDSD</sequence>
<comment type="caution">
    <text evidence="1">The sequence shown here is derived from an EMBL/GenBank/DDBJ whole genome shotgun (WGS) entry which is preliminary data.</text>
</comment>
<organism evidence="1 2">
    <name type="scientific">Jacana jacana</name>
    <name type="common">Wattled jacana</name>
    <name type="synonym">Parra jacana</name>
    <dbReference type="NCBI Taxonomy" id="54508"/>
    <lineage>
        <taxon>Eukaryota</taxon>
        <taxon>Metazoa</taxon>
        <taxon>Chordata</taxon>
        <taxon>Craniata</taxon>
        <taxon>Vertebrata</taxon>
        <taxon>Euteleostomi</taxon>
        <taxon>Archelosauria</taxon>
        <taxon>Archosauria</taxon>
        <taxon>Dinosauria</taxon>
        <taxon>Saurischia</taxon>
        <taxon>Theropoda</taxon>
        <taxon>Coelurosauria</taxon>
        <taxon>Aves</taxon>
        <taxon>Neognathae</taxon>
        <taxon>Neoaves</taxon>
        <taxon>Charadriiformes</taxon>
        <taxon>Jacanidae</taxon>
        <taxon>Jacana</taxon>
    </lineage>
</organism>
<dbReference type="PANTHER" id="PTHR13391">
    <property type="entry name" value="MITOCHONDRIAL DISTRIBUTION REGULATOR MISATO"/>
    <property type="match status" value="1"/>
</dbReference>
<dbReference type="Proteomes" id="UP000550086">
    <property type="component" value="Unassembled WGS sequence"/>
</dbReference>